<dbReference type="STRING" id="249408.BOO71_0002335"/>
<dbReference type="AlphaFoldDB" id="A0A1U7P2Y2"/>
<dbReference type="Proteomes" id="UP000186607">
    <property type="component" value="Unassembled WGS sequence"/>
</dbReference>
<evidence type="ECO:0000313" key="2">
    <source>
        <dbReference type="Proteomes" id="UP000186607"/>
    </source>
</evidence>
<protein>
    <submittedName>
        <fullName evidence="1">Uncharacterized protein</fullName>
    </submittedName>
</protein>
<dbReference type="EMBL" id="MSTI01000028">
    <property type="protein sequence ID" value="OLV19532.1"/>
    <property type="molecule type" value="Genomic_DNA"/>
</dbReference>
<reference evidence="1 2" key="1">
    <citation type="submission" date="2017-01" db="EMBL/GenBank/DDBJ databases">
        <title>Genome Analysis of Deinococcus marmoris KOPRI26562.</title>
        <authorList>
            <person name="Kim J.H."/>
            <person name="Oh H.-M."/>
        </authorList>
    </citation>
    <scope>NUCLEOTIDE SEQUENCE [LARGE SCALE GENOMIC DNA]</scope>
    <source>
        <strain evidence="1 2">KOPRI26562</strain>
    </source>
</reference>
<evidence type="ECO:0000313" key="1">
    <source>
        <dbReference type="EMBL" id="OLV19532.1"/>
    </source>
</evidence>
<organism evidence="1 2">
    <name type="scientific">Deinococcus marmoris</name>
    <dbReference type="NCBI Taxonomy" id="249408"/>
    <lineage>
        <taxon>Bacteria</taxon>
        <taxon>Thermotogati</taxon>
        <taxon>Deinococcota</taxon>
        <taxon>Deinococci</taxon>
        <taxon>Deinococcales</taxon>
        <taxon>Deinococcaceae</taxon>
        <taxon>Deinococcus</taxon>
    </lineage>
</organism>
<proteinExistence type="predicted"/>
<sequence>MKRLDKLIQAVQMLSETLPAEAATLALAAAVAGADLNIYNTVPGRGYVRTGQTRRSIRIQRWGKDWLLIAGYGAYKVEFGSPPAWDWVTINADFKAGAVSGVPGMSNLRQSTVSIGRSGLNWRVPGPFIAPAALAATFHMHRRFREELKKL</sequence>
<keyword evidence="2" id="KW-1185">Reference proteome</keyword>
<gene>
    <name evidence="1" type="ORF">BOO71_0002335</name>
</gene>
<comment type="caution">
    <text evidence="1">The sequence shown here is derived from an EMBL/GenBank/DDBJ whole genome shotgun (WGS) entry which is preliminary data.</text>
</comment>
<dbReference type="RefSeq" id="WP_175607355.1">
    <property type="nucleotide sequence ID" value="NZ_MSTI01000028.1"/>
</dbReference>
<accession>A0A1U7P2Y2</accession>
<name>A0A1U7P2Y2_9DEIO</name>